<feature type="compositionally biased region" description="Polar residues" evidence="7">
    <location>
        <begin position="41"/>
        <end position="51"/>
    </location>
</feature>
<feature type="region of interest" description="Disordered" evidence="7">
    <location>
        <begin position="231"/>
        <end position="256"/>
    </location>
</feature>
<dbReference type="GO" id="GO:0000981">
    <property type="term" value="F:DNA-binding transcription factor activity, RNA polymerase II-specific"/>
    <property type="evidence" value="ECO:0007669"/>
    <property type="project" value="TreeGrafter"/>
</dbReference>
<dbReference type="Gene3D" id="1.10.10.10">
    <property type="entry name" value="Winged helix-like DNA-binding domain superfamily/Winged helix DNA-binding domain"/>
    <property type="match status" value="1"/>
</dbReference>
<dbReference type="CDD" id="cd00059">
    <property type="entry name" value="FH_FOX"/>
    <property type="match status" value="1"/>
</dbReference>
<dbReference type="AlphaFoldDB" id="A0A1Z5STX9"/>
<name>A0A1Z5STX9_HORWE</name>
<accession>A0A1Z5STX9</accession>
<dbReference type="STRING" id="1157616.A0A1Z5STX9"/>
<comment type="subcellular location">
    <subcellularLocation>
        <location evidence="1 6">Nucleus</location>
    </subcellularLocation>
</comment>
<protein>
    <recommendedName>
        <fullName evidence="8">Fork-head domain-containing protein</fullName>
    </recommendedName>
</protein>
<feature type="region of interest" description="Disordered" evidence="7">
    <location>
        <begin position="300"/>
        <end position="363"/>
    </location>
</feature>
<proteinExistence type="predicted"/>
<dbReference type="InterPro" id="IPR001766">
    <property type="entry name" value="Fork_head_dom"/>
</dbReference>
<evidence type="ECO:0000313" key="10">
    <source>
        <dbReference type="Proteomes" id="UP000194280"/>
    </source>
</evidence>
<evidence type="ECO:0000256" key="4">
    <source>
        <dbReference type="ARBA" id="ARBA00023163"/>
    </source>
</evidence>
<dbReference type="PANTHER" id="PTHR45881:SF1">
    <property type="entry name" value="FORK HEAD PROTEIN HOMOLOG 2"/>
    <property type="match status" value="1"/>
</dbReference>
<dbReference type="PANTHER" id="PTHR45881">
    <property type="entry name" value="CHECKPOINT SUPPRESSOR 1-LIKE, ISOFORM A-RELATED"/>
    <property type="match status" value="1"/>
</dbReference>
<dbReference type="InterPro" id="IPR030456">
    <property type="entry name" value="TF_fork_head_CS_2"/>
</dbReference>
<feature type="compositionally biased region" description="Low complexity" evidence="7">
    <location>
        <begin position="52"/>
        <end position="68"/>
    </location>
</feature>
<feature type="region of interest" description="Disordered" evidence="7">
    <location>
        <begin position="1"/>
        <end position="110"/>
    </location>
</feature>
<feature type="compositionally biased region" description="Basic and acidic residues" evidence="7">
    <location>
        <begin position="97"/>
        <end position="110"/>
    </location>
</feature>
<dbReference type="PRINTS" id="PR00053">
    <property type="entry name" value="FORKHEAD"/>
</dbReference>
<keyword evidence="2" id="KW-0805">Transcription regulation</keyword>
<sequence>MTATRRATSLDVYQDPDASLPGQHGDDVEEALLNALRPLSDASTKQNVQLNPTTTTGSGSSPTKTDSSPPRPISSHSLGDIKIPPPSQPNFGTDSPQKNEDFYAAFDEHAPQPQRSLFAPYAEAHSNDKENQYDSVAFSHMPSMPFDSSSDFAFKGSLKRTASESVPLKDRSNIKKQKVDKDEPFELPDPSEMPAIYKWISDNFSFYKTSETGWQNSIRHNLSLNKNFIKQERPKDDPGKGIIGPIKPGEERPYLMGKKNPIRRMTNSEGPHYLQNLPTHFTLAPNPNKKVENKAIDTAKFPDEGDFSSDGTVPASDPALQDDEKDDAAAMPPPPVHFRSSPHPRILGHHRHQWPVSRSGRARRHLRHRAFQAQAAQVAGDRSSRVSMTVATGLPLNRQLHVVTPPAHL</sequence>
<reference evidence="9 10" key="1">
    <citation type="submission" date="2017-01" db="EMBL/GenBank/DDBJ databases">
        <title>The recent genome duplication of the halophilic yeast Hortaea werneckii: insights from long-read sequencing.</title>
        <authorList>
            <person name="Sinha S."/>
            <person name="Flibotte S."/>
            <person name="Neira M."/>
            <person name="Lenassi M."/>
            <person name="Gostincar C."/>
            <person name="Stajich J.E."/>
            <person name="Nislow C.E."/>
        </authorList>
    </citation>
    <scope>NUCLEOTIDE SEQUENCE [LARGE SCALE GENOMIC DNA]</scope>
    <source>
        <strain evidence="9 10">EXF-2000</strain>
    </source>
</reference>
<feature type="compositionally biased region" description="Basic residues" evidence="7">
    <location>
        <begin position="340"/>
        <end position="353"/>
    </location>
</feature>
<evidence type="ECO:0000313" key="9">
    <source>
        <dbReference type="EMBL" id="OTA24285.1"/>
    </source>
</evidence>
<dbReference type="InParanoid" id="A0A1Z5STX9"/>
<evidence type="ECO:0000256" key="6">
    <source>
        <dbReference type="PROSITE-ProRule" id="PRU00089"/>
    </source>
</evidence>
<organism evidence="9 10">
    <name type="scientific">Hortaea werneckii EXF-2000</name>
    <dbReference type="NCBI Taxonomy" id="1157616"/>
    <lineage>
        <taxon>Eukaryota</taxon>
        <taxon>Fungi</taxon>
        <taxon>Dikarya</taxon>
        <taxon>Ascomycota</taxon>
        <taxon>Pezizomycotina</taxon>
        <taxon>Dothideomycetes</taxon>
        <taxon>Dothideomycetidae</taxon>
        <taxon>Mycosphaerellales</taxon>
        <taxon>Teratosphaeriaceae</taxon>
        <taxon>Hortaea</taxon>
    </lineage>
</organism>
<feature type="domain" description="Fork-head" evidence="8">
    <location>
        <begin position="193"/>
        <end position="264"/>
    </location>
</feature>
<dbReference type="InterPro" id="IPR036388">
    <property type="entry name" value="WH-like_DNA-bd_sf"/>
</dbReference>
<comment type="caution">
    <text evidence="9">The sequence shown here is derived from an EMBL/GenBank/DDBJ whole genome shotgun (WGS) entry which is preliminary data.</text>
</comment>
<evidence type="ECO:0000256" key="7">
    <source>
        <dbReference type="SAM" id="MobiDB-lite"/>
    </source>
</evidence>
<evidence type="ECO:0000256" key="3">
    <source>
        <dbReference type="ARBA" id="ARBA00023125"/>
    </source>
</evidence>
<dbReference type="InterPro" id="IPR036390">
    <property type="entry name" value="WH_DNA-bd_sf"/>
</dbReference>
<evidence type="ECO:0000256" key="2">
    <source>
        <dbReference type="ARBA" id="ARBA00023015"/>
    </source>
</evidence>
<dbReference type="EMBL" id="MUNK01000251">
    <property type="protein sequence ID" value="OTA24285.1"/>
    <property type="molecule type" value="Genomic_DNA"/>
</dbReference>
<dbReference type="Proteomes" id="UP000194280">
    <property type="component" value="Unassembled WGS sequence"/>
</dbReference>
<dbReference type="GO" id="GO:0000978">
    <property type="term" value="F:RNA polymerase II cis-regulatory region sequence-specific DNA binding"/>
    <property type="evidence" value="ECO:0007669"/>
    <property type="project" value="TreeGrafter"/>
</dbReference>
<dbReference type="SUPFAM" id="SSF46785">
    <property type="entry name" value="Winged helix' DNA-binding domain"/>
    <property type="match status" value="1"/>
</dbReference>
<feature type="DNA-binding region" description="Fork-head" evidence="6">
    <location>
        <begin position="193"/>
        <end position="264"/>
    </location>
</feature>
<evidence type="ECO:0000256" key="1">
    <source>
        <dbReference type="ARBA" id="ARBA00004123"/>
    </source>
</evidence>
<dbReference type="GO" id="GO:0005634">
    <property type="term" value="C:nucleus"/>
    <property type="evidence" value="ECO:0007669"/>
    <property type="project" value="UniProtKB-SubCell"/>
</dbReference>
<dbReference type="OrthoDB" id="5954824at2759"/>
<dbReference type="VEuPathDB" id="FungiDB:BTJ68_13021"/>
<keyword evidence="3 6" id="KW-0238">DNA-binding</keyword>
<keyword evidence="10" id="KW-1185">Reference proteome</keyword>
<gene>
    <name evidence="9" type="ORF">BTJ68_13021</name>
</gene>
<dbReference type="PROSITE" id="PS50039">
    <property type="entry name" value="FORK_HEAD_3"/>
    <property type="match status" value="1"/>
</dbReference>
<dbReference type="Pfam" id="PF00250">
    <property type="entry name" value="Forkhead"/>
    <property type="match status" value="1"/>
</dbReference>
<keyword evidence="4" id="KW-0804">Transcription</keyword>
<dbReference type="SMART" id="SM00339">
    <property type="entry name" value="FH"/>
    <property type="match status" value="1"/>
</dbReference>
<dbReference type="PROSITE" id="PS00658">
    <property type="entry name" value="FORK_HEAD_2"/>
    <property type="match status" value="1"/>
</dbReference>
<evidence type="ECO:0000259" key="8">
    <source>
        <dbReference type="PROSITE" id="PS50039"/>
    </source>
</evidence>
<keyword evidence="5 6" id="KW-0539">Nucleus</keyword>
<evidence type="ECO:0000256" key="5">
    <source>
        <dbReference type="ARBA" id="ARBA00023242"/>
    </source>
</evidence>